<dbReference type="Proteomes" id="UP000179627">
    <property type="component" value="Unassembled WGS sequence"/>
</dbReference>
<evidence type="ECO:0000313" key="1">
    <source>
        <dbReference type="EMBL" id="OHV31491.1"/>
    </source>
</evidence>
<proteinExistence type="predicted"/>
<gene>
    <name evidence="1" type="ORF">CC117_25945</name>
</gene>
<sequence length="319" mass="32088">MASPPSGSIVSRLLAGLFDDAALFPPGDAPMDAALAAYRSRPAALRTMVGRFVVPAARLGELVETLGRAGPRESPDPVALVVTTTVSELPAVVTQLRPPALTHLSPPGATRVEVVGVDVAGVDVAGVGAGARAESTSLRDALALLAAAGLPAGVAASIEVRCDAAQGRPLDELAAAGRQLKLRTGGPRADLFPGGGELARAVVECAARNLRFRCTAGLHHAVRHTDAATGFEHHGFLNILVAARAAVTGAGSVAVADLLGCRDGAVLVDEIGAWSAADAERARALFTSFGTCSIAEPVGDLVALGLLRSDGANSANSAG</sequence>
<comment type="caution">
    <text evidence="1">The sequence shown here is derived from an EMBL/GenBank/DDBJ whole genome shotgun (WGS) entry which is preliminary data.</text>
</comment>
<dbReference type="AlphaFoldDB" id="A0A1S1QDE2"/>
<accession>A0A1S1QDE2</accession>
<dbReference type="EMBL" id="MBLM01000144">
    <property type="protein sequence ID" value="OHV31491.1"/>
    <property type="molecule type" value="Genomic_DNA"/>
</dbReference>
<organism evidence="1 2">
    <name type="scientific">Parafrankia colletiae</name>
    <dbReference type="NCBI Taxonomy" id="573497"/>
    <lineage>
        <taxon>Bacteria</taxon>
        <taxon>Bacillati</taxon>
        <taxon>Actinomycetota</taxon>
        <taxon>Actinomycetes</taxon>
        <taxon>Frankiales</taxon>
        <taxon>Frankiaceae</taxon>
        <taxon>Parafrankia</taxon>
    </lineage>
</organism>
<protein>
    <submittedName>
        <fullName evidence="1">Uncharacterized protein</fullName>
    </submittedName>
</protein>
<evidence type="ECO:0000313" key="2">
    <source>
        <dbReference type="Proteomes" id="UP000179627"/>
    </source>
</evidence>
<reference evidence="2" key="1">
    <citation type="submission" date="2016-07" db="EMBL/GenBank/DDBJ databases">
        <title>Sequence Frankia sp. strain CcI1.17.</title>
        <authorList>
            <person name="Ghodhbane-Gtari F."/>
            <person name="Swanson E."/>
            <person name="Gueddou A."/>
            <person name="Morris K."/>
            <person name="Hezbri K."/>
            <person name="Ktari A."/>
            <person name="Nouioui I."/>
            <person name="Abebe-Akele F."/>
            <person name="Simpson S."/>
            <person name="Thomas K."/>
            <person name="Gtari M."/>
            <person name="Tisa L.S."/>
            <person name="Hurst S."/>
        </authorList>
    </citation>
    <scope>NUCLEOTIDE SEQUENCE [LARGE SCALE GENOMIC DNA]</scope>
    <source>
        <strain evidence="2">Cc1.17</strain>
    </source>
</reference>
<keyword evidence="2" id="KW-1185">Reference proteome</keyword>
<name>A0A1S1QDE2_9ACTN</name>